<reference evidence="1" key="1">
    <citation type="submission" date="2021-01" db="EMBL/GenBank/DDBJ databases">
        <authorList>
            <person name="Corre E."/>
            <person name="Pelletier E."/>
            <person name="Niang G."/>
            <person name="Scheremetjew M."/>
            <person name="Finn R."/>
            <person name="Kale V."/>
            <person name="Holt S."/>
            <person name="Cochrane G."/>
            <person name="Meng A."/>
            <person name="Brown T."/>
            <person name="Cohen L."/>
        </authorList>
    </citation>
    <scope>NUCLEOTIDE SEQUENCE</scope>
    <source>
        <strain evidence="1">GSO104</strain>
    </source>
</reference>
<gene>
    <name evidence="1" type="ORF">DBRI00130_LOCUS36603</name>
</gene>
<sequence length="153" mass="17985">MSIEPLLSGYQIGMQTGDIQMAMLNAYMYKCSMHICTWWCGQFHLWSTDNFISGQLHLAAFKKHLKVFGEQMVEYKQMVFHHLLRPMEQVVSNLLLSTGEPLLLIGRDKEQECILNKAIEQNNRYLAASFFWQLKCFFLVVLRHTYMAIMNLR</sequence>
<dbReference type="AlphaFoldDB" id="A0A7S4SK36"/>
<accession>A0A7S4SK36</accession>
<protein>
    <submittedName>
        <fullName evidence="1">Uncharacterized protein</fullName>
    </submittedName>
</protein>
<name>A0A7S4SK36_9STRA</name>
<proteinExistence type="predicted"/>
<dbReference type="EMBL" id="HBNS01047469">
    <property type="protein sequence ID" value="CAE4648214.1"/>
    <property type="molecule type" value="Transcribed_RNA"/>
</dbReference>
<organism evidence="1">
    <name type="scientific">Ditylum brightwellii</name>
    <dbReference type="NCBI Taxonomy" id="49249"/>
    <lineage>
        <taxon>Eukaryota</taxon>
        <taxon>Sar</taxon>
        <taxon>Stramenopiles</taxon>
        <taxon>Ochrophyta</taxon>
        <taxon>Bacillariophyta</taxon>
        <taxon>Mediophyceae</taxon>
        <taxon>Lithodesmiophycidae</taxon>
        <taxon>Lithodesmiales</taxon>
        <taxon>Lithodesmiaceae</taxon>
        <taxon>Ditylum</taxon>
    </lineage>
</organism>
<evidence type="ECO:0000313" key="1">
    <source>
        <dbReference type="EMBL" id="CAE4648214.1"/>
    </source>
</evidence>